<proteinExistence type="predicted"/>
<evidence type="ECO:0000259" key="3">
    <source>
        <dbReference type="PROSITE" id="PS50835"/>
    </source>
</evidence>
<dbReference type="PROSITE" id="PS50835">
    <property type="entry name" value="IG_LIKE"/>
    <property type="match status" value="2"/>
</dbReference>
<dbReference type="SUPFAM" id="SSF48726">
    <property type="entry name" value="Immunoglobulin"/>
    <property type="match status" value="1"/>
</dbReference>
<dbReference type="Pfam" id="PF08205">
    <property type="entry name" value="C2-set_2"/>
    <property type="match status" value="1"/>
</dbReference>
<feature type="region of interest" description="Disordered" evidence="2">
    <location>
        <begin position="264"/>
        <end position="287"/>
    </location>
</feature>
<feature type="domain" description="Ig-like" evidence="3">
    <location>
        <begin position="137"/>
        <end position="175"/>
    </location>
</feature>
<dbReference type="Gene3D" id="2.60.40.10">
    <property type="entry name" value="Immunoglobulins"/>
    <property type="match status" value="2"/>
</dbReference>
<dbReference type="PANTHER" id="PTHR21261:SF15">
    <property type="entry name" value="BEATEN PATH IIIA, ISOFORM D-RELATED"/>
    <property type="match status" value="1"/>
</dbReference>
<feature type="domain" description="Ig-like" evidence="3">
    <location>
        <begin position="8"/>
        <end position="122"/>
    </location>
</feature>
<keyword evidence="5" id="KW-1185">Reference proteome</keyword>
<dbReference type="Pfam" id="PF00047">
    <property type="entry name" value="ig"/>
    <property type="match status" value="1"/>
</dbReference>
<dbReference type="OrthoDB" id="10015491at2759"/>
<sequence length="318" mass="35092">MTFSTGIPQMKRTDGKHAFCLRLTELKIEQHTLVGNSTRLECKYDLQGEKLYTVKWYKDGNEFYRFLPGELPEVQVFDVSGVHVDQTQSTAESVVLRPLELASSGKYRCEVSAEAPSFQTVTNHSSMLTVAPPEEGPRISGGQDRYKPGDTVNVNCTSGRSKPAVQLAWYINGEQVNSSYLRGPYTEYVGREGLMVTTLGLKFEAGEKHFRSTTGHQRNKFDRDMKLKCVATLGTVYWKSKEQSALAHKPRSTTVAAAASEAAAADEGLATDEQDADSRADPVHASSNSPTFINIAQSHKTNQISVFVSASLFIVLLR</sequence>
<dbReference type="InterPro" id="IPR013783">
    <property type="entry name" value="Ig-like_fold"/>
</dbReference>
<evidence type="ECO:0000313" key="5">
    <source>
        <dbReference type="Proteomes" id="UP000325440"/>
    </source>
</evidence>
<gene>
    <name evidence="4" type="ORF">CINCED_3A016096</name>
</gene>
<name>A0A5E4NP29_9HEMI</name>
<dbReference type="AlphaFoldDB" id="A0A5E4NP29"/>
<dbReference type="Proteomes" id="UP000325440">
    <property type="component" value="Unassembled WGS sequence"/>
</dbReference>
<dbReference type="FunFam" id="2.60.40.10:FF:000437">
    <property type="entry name" value="Beat-IIIc, isoform A"/>
    <property type="match status" value="1"/>
</dbReference>
<dbReference type="PANTHER" id="PTHR21261">
    <property type="entry name" value="BEAT PROTEIN"/>
    <property type="match status" value="1"/>
</dbReference>
<dbReference type="EMBL" id="CABPRJ010002378">
    <property type="protein sequence ID" value="VVC44321.1"/>
    <property type="molecule type" value="Genomic_DNA"/>
</dbReference>
<dbReference type="InterPro" id="IPR036179">
    <property type="entry name" value="Ig-like_dom_sf"/>
</dbReference>
<organism evidence="4 5">
    <name type="scientific">Cinara cedri</name>
    <dbReference type="NCBI Taxonomy" id="506608"/>
    <lineage>
        <taxon>Eukaryota</taxon>
        <taxon>Metazoa</taxon>
        <taxon>Ecdysozoa</taxon>
        <taxon>Arthropoda</taxon>
        <taxon>Hexapoda</taxon>
        <taxon>Insecta</taxon>
        <taxon>Pterygota</taxon>
        <taxon>Neoptera</taxon>
        <taxon>Paraneoptera</taxon>
        <taxon>Hemiptera</taxon>
        <taxon>Sternorrhyncha</taxon>
        <taxon>Aphidomorpha</taxon>
        <taxon>Aphidoidea</taxon>
        <taxon>Aphididae</taxon>
        <taxon>Lachninae</taxon>
        <taxon>Cinara</taxon>
    </lineage>
</organism>
<evidence type="ECO:0000256" key="2">
    <source>
        <dbReference type="SAM" id="MobiDB-lite"/>
    </source>
</evidence>
<protein>
    <submittedName>
        <fullName evidence="4">Immunoglobulin,Immunoglobulin-like domain,Immunoglobulin-like fold,CD80-like, immunoglobulin</fullName>
    </submittedName>
</protein>
<evidence type="ECO:0000256" key="1">
    <source>
        <dbReference type="ARBA" id="ARBA00023157"/>
    </source>
</evidence>
<reference evidence="4 5" key="1">
    <citation type="submission" date="2019-08" db="EMBL/GenBank/DDBJ databases">
        <authorList>
            <person name="Alioto T."/>
            <person name="Alioto T."/>
            <person name="Gomez Garrido J."/>
        </authorList>
    </citation>
    <scope>NUCLEOTIDE SEQUENCE [LARGE SCALE GENOMIC DNA]</scope>
</reference>
<dbReference type="InterPro" id="IPR013151">
    <property type="entry name" value="Immunoglobulin_dom"/>
</dbReference>
<evidence type="ECO:0000313" key="4">
    <source>
        <dbReference type="EMBL" id="VVC44321.1"/>
    </source>
</evidence>
<accession>A0A5E4NP29</accession>
<dbReference type="InterPro" id="IPR007110">
    <property type="entry name" value="Ig-like_dom"/>
</dbReference>
<keyword evidence="1" id="KW-1015">Disulfide bond</keyword>
<dbReference type="InterPro" id="IPR013162">
    <property type="entry name" value="CD80_C2-set"/>
</dbReference>